<organism evidence="1 2">
    <name type="scientific">Pristionchus entomophagus</name>
    <dbReference type="NCBI Taxonomy" id="358040"/>
    <lineage>
        <taxon>Eukaryota</taxon>
        <taxon>Metazoa</taxon>
        <taxon>Ecdysozoa</taxon>
        <taxon>Nematoda</taxon>
        <taxon>Chromadorea</taxon>
        <taxon>Rhabditida</taxon>
        <taxon>Rhabditina</taxon>
        <taxon>Diplogasteromorpha</taxon>
        <taxon>Diplogasteroidea</taxon>
        <taxon>Neodiplogasteridae</taxon>
        <taxon>Pristionchus</taxon>
    </lineage>
</organism>
<dbReference type="AlphaFoldDB" id="A0AAV5T6Z0"/>
<reference evidence="1" key="1">
    <citation type="submission" date="2023-10" db="EMBL/GenBank/DDBJ databases">
        <title>Genome assembly of Pristionchus species.</title>
        <authorList>
            <person name="Yoshida K."/>
            <person name="Sommer R.J."/>
        </authorList>
    </citation>
    <scope>NUCLEOTIDE SEQUENCE</scope>
    <source>
        <strain evidence="1">RS0144</strain>
    </source>
</reference>
<evidence type="ECO:0000313" key="1">
    <source>
        <dbReference type="EMBL" id="GMS91084.1"/>
    </source>
</evidence>
<evidence type="ECO:0000313" key="2">
    <source>
        <dbReference type="Proteomes" id="UP001432027"/>
    </source>
</evidence>
<accession>A0AAV5T6Z0</accession>
<proteinExistence type="predicted"/>
<sequence length="211" mass="23993">CPSSSMEPKEKPIDDFPLMPTEKEIAYQPVLKEPKEEPLELFSFEEKIAVQSAVYQKEPKQEPLDLLSFENEVPLQNFMGDKICKKEELDGDAMASSHFDLSAFGPPIDHFPIPLAPKDELIEEEPTMKKSRPESDKSLEKKTPQCIMCEKFPKTACGYVNHLFKHNNSTLKTIGIYLLCSCGIEIRTHYSSLKHNGQCDGSQFSLHKEEE</sequence>
<feature type="non-terminal residue" evidence="1">
    <location>
        <position position="211"/>
    </location>
</feature>
<feature type="non-terminal residue" evidence="1">
    <location>
        <position position="1"/>
    </location>
</feature>
<dbReference type="EMBL" id="BTSX01000003">
    <property type="protein sequence ID" value="GMS91084.1"/>
    <property type="molecule type" value="Genomic_DNA"/>
</dbReference>
<protein>
    <recommendedName>
        <fullName evidence="3">C2H2-type domain-containing protein</fullName>
    </recommendedName>
</protein>
<dbReference type="Proteomes" id="UP001432027">
    <property type="component" value="Unassembled WGS sequence"/>
</dbReference>
<evidence type="ECO:0008006" key="3">
    <source>
        <dbReference type="Google" id="ProtNLM"/>
    </source>
</evidence>
<comment type="caution">
    <text evidence="1">The sequence shown here is derived from an EMBL/GenBank/DDBJ whole genome shotgun (WGS) entry which is preliminary data.</text>
</comment>
<gene>
    <name evidence="1" type="ORF">PENTCL1PPCAC_13259</name>
</gene>
<name>A0AAV5T6Z0_9BILA</name>
<keyword evidence="2" id="KW-1185">Reference proteome</keyword>